<feature type="chain" id="PRO_5042564188" evidence="2">
    <location>
        <begin position="24"/>
        <end position="452"/>
    </location>
</feature>
<feature type="transmembrane region" description="Helical" evidence="1">
    <location>
        <begin position="407"/>
        <end position="433"/>
    </location>
</feature>
<dbReference type="Proteomes" id="UP001296643">
    <property type="component" value="Unassembled WGS sequence"/>
</dbReference>
<dbReference type="Gene3D" id="2.60.40.1080">
    <property type="match status" value="4"/>
</dbReference>
<protein>
    <submittedName>
        <fullName evidence="4">YHYH domain-containing protein</fullName>
    </submittedName>
</protein>
<keyword evidence="2" id="KW-0732">Signal</keyword>
<accession>A0AAJ3F6V1</accession>
<dbReference type="EMBL" id="JAAIRM010000007">
    <property type="protein sequence ID" value="NSI18910.1"/>
    <property type="molecule type" value="Genomic_DNA"/>
</dbReference>
<comment type="caution">
    <text evidence="4">The sequence shown here is derived from an EMBL/GenBank/DDBJ whole genome shotgun (WGS) entry which is preliminary data.</text>
</comment>
<name>A0AAJ3F6V1_MEDGN</name>
<keyword evidence="1" id="KW-0812">Transmembrane</keyword>
<proteinExistence type="predicted"/>
<evidence type="ECO:0000256" key="1">
    <source>
        <dbReference type="SAM" id="Phobius"/>
    </source>
</evidence>
<sequence>MKKCKGIICAVILCMLLPVSVYAHPGRTDSAGGHHDYKNQSGLGSYHYHHGMPAHLHPGGVCPYSGGTPSYTAPTPPKPSVTINNPPVQLNVGDSTGLDVTLANVSQNAFNVTSSNPHVVRVNADNTLTAVGEGDTTITVSASGAENKAFVVTVKTVPVESISIKSSNTKVQLDKTIKYEAEALPNNATDKTIMWKSDNKEIATVAEDGTVTGHKVGKTKIICQAINGVTSEVEVEVFEILPEKIEVDVNHIKLECTKLFNLNVTVLPEEANDKSYTLFSSDESVAKITNNKIEAISDGKTTIIIKTKNDVKYEIPIETFHVPTEDIKIDDSSMEYFLNLSSFKVIDKKTELQLDTVISPSDATFENAEWKSSNDKIVTFDDGEMFIVGTGKVVLTAEAHDGQTDSITIYVVSKVVIIMITGILVIIIITVLVKKNWNKILKLKEQYMVKKN</sequence>
<organism evidence="4 5">
    <name type="scientific">Mediterraneibacter gnavus</name>
    <name type="common">Ruminococcus gnavus</name>
    <dbReference type="NCBI Taxonomy" id="33038"/>
    <lineage>
        <taxon>Bacteria</taxon>
        <taxon>Bacillati</taxon>
        <taxon>Bacillota</taxon>
        <taxon>Clostridia</taxon>
        <taxon>Lachnospirales</taxon>
        <taxon>Lachnospiraceae</taxon>
        <taxon>Mediterraneibacter</taxon>
    </lineage>
</organism>
<dbReference type="SMART" id="SM00635">
    <property type="entry name" value="BID_2"/>
    <property type="match status" value="3"/>
</dbReference>
<feature type="domain" description="BIG2" evidence="3">
    <location>
        <begin position="77"/>
        <end position="152"/>
    </location>
</feature>
<reference evidence="4" key="1">
    <citation type="journal article" date="2020" name="Cell Host Microbe">
        <title>Functional and Genomic Variation between Human-Derived Isolates of Lachnospiraceae Reveals Inter- and Intra-Species Diversity.</title>
        <authorList>
            <person name="Sorbara M.T."/>
            <person name="Littmann E.R."/>
            <person name="Fontana E."/>
            <person name="Moody T.U."/>
            <person name="Kohout C.E."/>
            <person name="Gjonbalaj M."/>
            <person name="Eaton V."/>
            <person name="Seok R."/>
            <person name="Leiner I.M."/>
            <person name="Pamer E.G."/>
        </authorList>
    </citation>
    <scope>NUCLEOTIDE SEQUENCE</scope>
    <source>
        <strain evidence="4">MSK.22.53</strain>
    </source>
</reference>
<dbReference type="Pfam" id="PF02368">
    <property type="entry name" value="Big_2"/>
    <property type="match status" value="2"/>
</dbReference>
<evidence type="ECO:0000256" key="2">
    <source>
        <dbReference type="SAM" id="SignalP"/>
    </source>
</evidence>
<keyword evidence="1" id="KW-1133">Transmembrane helix</keyword>
<dbReference type="SUPFAM" id="SSF49373">
    <property type="entry name" value="Invasin/intimin cell-adhesion fragments"/>
    <property type="match status" value="4"/>
</dbReference>
<dbReference type="NCBIfam" id="NF033223">
    <property type="entry name" value="YHYH_alt"/>
    <property type="match status" value="1"/>
</dbReference>
<dbReference type="AlphaFoldDB" id="A0AAJ3F6V1"/>
<keyword evidence="1" id="KW-0472">Membrane</keyword>
<evidence type="ECO:0000259" key="3">
    <source>
        <dbReference type="SMART" id="SM00635"/>
    </source>
</evidence>
<dbReference type="InterPro" id="IPR003343">
    <property type="entry name" value="Big_2"/>
</dbReference>
<reference evidence="4" key="2">
    <citation type="submission" date="2020-02" db="EMBL/GenBank/DDBJ databases">
        <authorList>
            <person name="Littmann E."/>
            <person name="Sorbara M."/>
        </authorList>
    </citation>
    <scope>NUCLEOTIDE SEQUENCE</scope>
    <source>
        <strain evidence="4">MSK.22.53</strain>
    </source>
</reference>
<dbReference type="InterPro" id="IPR008964">
    <property type="entry name" value="Invasin/intimin_cell_adhesion"/>
</dbReference>
<gene>
    <name evidence="4" type="ORF">G4958_06020</name>
</gene>
<feature type="domain" description="BIG2" evidence="3">
    <location>
        <begin position="241"/>
        <end position="317"/>
    </location>
</feature>
<evidence type="ECO:0000313" key="5">
    <source>
        <dbReference type="Proteomes" id="UP001296643"/>
    </source>
</evidence>
<evidence type="ECO:0000313" key="4">
    <source>
        <dbReference type="EMBL" id="NSI18910.1"/>
    </source>
</evidence>
<feature type="domain" description="BIG2" evidence="3">
    <location>
        <begin position="158"/>
        <end position="236"/>
    </location>
</feature>
<dbReference type="InterPro" id="IPR047773">
    <property type="entry name" value="YHYH_dom_bact"/>
</dbReference>
<feature type="signal peptide" evidence="2">
    <location>
        <begin position="1"/>
        <end position="23"/>
    </location>
</feature>